<evidence type="ECO:0000256" key="5">
    <source>
        <dbReference type="ARBA" id="ARBA00022833"/>
    </source>
</evidence>
<keyword evidence="3" id="KW-0479">Metal-binding</keyword>
<dbReference type="Gene3D" id="3.60.15.10">
    <property type="entry name" value="Ribonuclease Z/Hydroxyacylglutathione hydrolase-like"/>
    <property type="match status" value="1"/>
</dbReference>
<dbReference type="PANTHER" id="PTHR42978">
    <property type="entry name" value="QUORUM-QUENCHING LACTONASE YTNP-RELATED-RELATED"/>
    <property type="match status" value="1"/>
</dbReference>
<comment type="similarity">
    <text evidence="2">Belongs to the metallo-beta-lactamase superfamily.</text>
</comment>
<dbReference type="EMBL" id="JACOPP010000004">
    <property type="protein sequence ID" value="MBC5732979.1"/>
    <property type="molecule type" value="Genomic_DNA"/>
</dbReference>
<dbReference type="AlphaFoldDB" id="A0A8J6M9X7"/>
<dbReference type="PANTHER" id="PTHR42978:SF2">
    <property type="entry name" value="102 KBASES UNSTABLE REGION: FROM 1 TO 119443"/>
    <property type="match status" value="1"/>
</dbReference>
<dbReference type="InterPro" id="IPR051013">
    <property type="entry name" value="MBL_superfamily_lactonases"/>
</dbReference>
<keyword evidence="8" id="KW-1185">Reference proteome</keyword>
<dbReference type="InterPro" id="IPR001279">
    <property type="entry name" value="Metallo-B-lactamas"/>
</dbReference>
<evidence type="ECO:0000256" key="4">
    <source>
        <dbReference type="ARBA" id="ARBA00022801"/>
    </source>
</evidence>
<organism evidence="7 8">
    <name type="scientific">Lawsonibacter hominis</name>
    <dbReference type="NCBI Taxonomy" id="2763053"/>
    <lineage>
        <taxon>Bacteria</taxon>
        <taxon>Bacillati</taxon>
        <taxon>Bacillota</taxon>
        <taxon>Clostridia</taxon>
        <taxon>Eubacteriales</taxon>
        <taxon>Oscillospiraceae</taxon>
        <taxon>Lawsonibacter</taxon>
    </lineage>
</organism>
<evidence type="ECO:0000313" key="7">
    <source>
        <dbReference type="EMBL" id="MBC5732979.1"/>
    </source>
</evidence>
<protein>
    <submittedName>
        <fullName evidence="7">N-acyl homoserine lactonase family protein</fullName>
    </submittedName>
</protein>
<dbReference type="GO" id="GO:0016787">
    <property type="term" value="F:hydrolase activity"/>
    <property type="evidence" value="ECO:0007669"/>
    <property type="project" value="UniProtKB-KW"/>
</dbReference>
<dbReference type="CDD" id="cd07729">
    <property type="entry name" value="AHL_lactonase_MBL-fold"/>
    <property type="match status" value="1"/>
</dbReference>
<evidence type="ECO:0000256" key="3">
    <source>
        <dbReference type="ARBA" id="ARBA00022723"/>
    </source>
</evidence>
<comment type="caution">
    <text evidence="7">The sequence shown here is derived from an EMBL/GenBank/DDBJ whole genome shotgun (WGS) entry which is preliminary data.</text>
</comment>
<proteinExistence type="inferred from homology"/>
<sequence>MKFYILDNGWETLDKSFFIAGANSATASNRNPETEWINIPIQAYLIEHEDGWILFDTGCDPDWERNWPAFIPEQSPYYVTEEQLLLNRLAQLGVAPEDIRYVVISHLHVDHAGNLHHFKNAQVIVSEEEFTATLKAFVTGRGLDVHVPSDIRHFIDAQLNWRLLRPDEREVELVPGVTLLNLGSGHSFGMVAMKVELEHTGPLLVVADAIYFEENVKPEIQVPGILYDSLGFRRSAQYLLDYAKRTGAKILYGHDMAQFETLIKSHQGYYD</sequence>
<gene>
    <name evidence="7" type="ORF">H8S57_04465</name>
</gene>
<evidence type="ECO:0000259" key="6">
    <source>
        <dbReference type="SMART" id="SM00849"/>
    </source>
</evidence>
<name>A0A8J6M9X7_9FIRM</name>
<reference evidence="7" key="1">
    <citation type="submission" date="2020-08" db="EMBL/GenBank/DDBJ databases">
        <title>Genome public.</title>
        <authorList>
            <person name="Liu C."/>
            <person name="Sun Q."/>
        </authorList>
    </citation>
    <scope>NUCLEOTIDE SEQUENCE</scope>
    <source>
        <strain evidence="7">NSJ-51</strain>
    </source>
</reference>
<dbReference type="Proteomes" id="UP000661435">
    <property type="component" value="Unassembled WGS sequence"/>
</dbReference>
<feature type="domain" description="Metallo-beta-lactamase" evidence="6">
    <location>
        <begin position="40"/>
        <end position="254"/>
    </location>
</feature>
<dbReference type="Pfam" id="PF00753">
    <property type="entry name" value="Lactamase_B"/>
    <property type="match status" value="1"/>
</dbReference>
<keyword evidence="5" id="KW-0862">Zinc</keyword>
<dbReference type="SMART" id="SM00849">
    <property type="entry name" value="Lactamase_B"/>
    <property type="match status" value="1"/>
</dbReference>
<dbReference type="RefSeq" id="WP_186906875.1">
    <property type="nucleotide sequence ID" value="NZ_JACOPP010000004.1"/>
</dbReference>
<keyword evidence="4" id="KW-0378">Hydrolase</keyword>
<comment type="cofactor">
    <cofactor evidence="1">
        <name>Zn(2+)</name>
        <dbReference type="ChEBI" id="CHEBI:29105"/>
    </cofactor>
</comment>
<dbReference type="SUPFAM" id="SSF56281">
    <property type="entry name" value="Metallo-hydrolase/oxidoreductase"/>
    <property type="match status" value="1"/>
</dbReference>
<dbReference type="GO" id="GO:0046872">
    <property type="term" value="F:metal ion binding"/>
    <property type="evidence" value="ECO:0007669"/>
    <property type="project" value="UniProtKB-KW"/>
</dbReference>
<accession>A0A8J6M9X7</accession>
<dbReference type="InterPro" id="IPR036866">
    <property type="entry name" value="RibonucZ/Hydroxyglut_hydro"/>
</dbReference>
<evidence type="ECO:0000256" key="1">
    <source>
        <dbReference type="ARBA" id="ARBA00001947"/>
    </source>
</evidence>
<evidence type="ECO:0000313" key="8">
    <source>
        <dbReference type="Proteomes" id="UP000661435"/>
    </source>
</evidence>
<evidence type="ECO:0000256" key="2">
    <source>
        <dbReference type="ARBA" id="ARBA00007749"/>
    </source>
</evidence>